<evidence type="ECO:0000313" key="1">
    <source>
        <dbReference type="EMBL" id="KAI0031629.1"/>
    </source>
</evidence>
<gene>
    <name evidence="1" type="ORF">K488DRAFT_51728</name>
</gene>
<dbReference type="EMBL" id="MU273573">
    <property type="protein sequence ID" value="KAI0031629.1"/>
    <property type="molecule type" value="Genomic_DNA"/>
</dbReference>
<proteinExistence type="predicted"/>
<dbReference type="Proteomes" id="UP000814128">
    <property type="component" value="Unassembled WGS sequence"/>
</dbReference>
<organism evidence="1 2">
    <name type="scientific">Vararia minispora EC-137</name>
    <dbReference type="NCBI Taxonomy" id="1314806"/>
    <lineage>
        <taxon>Eukaryota</taxon>
        <taxon>Fungi</taxon>
        <taxon>Dikarya</taxon>
        <taxon>Basidiomycota</taxon>
        <taxon>Agaricomycotina</taxon>
        <taxon>Agaricomycetes</taxon>
        <taxon>Russulales</taxon>
        <taxon>Lachnocladiaceae</taxon>
        <taxon>Vararia</taxon>
    </lineage>
</organism>
<evidence type="ECO:0000313" key="2">
    <source>
        <dbReference type="Proteomes" id="UP000814128"/>
    </source>
</evidence>
<reference evidence="1" key="1">
    <citation type="submission" date="2021-02" db="EMBL/GenBank/DDBJ databases">
        <authorList>
            <consortium name="DOE Joint Genome Institute"/>
            <person name="Ahrendt S."/>
            <person name="Looney B.P."/>
            <person name="Miyauchi S."/>
            <person name="Morin E."/>
            <person name="Drula E."/>
            <person name="Courty P.E."/>
            <person name="Chicoki N."/>
            <person name="Fauchery L."/>
            <person name="Kohler A."/>
            <person name="Kuo A."/>
            <person name="Labutti K."/>
            <person name="Pangilinan J."/>
            <person name="Lipzen A."/>
            <person name="Riley R."/>
            <person name="Andreopoulos W."/>
            <person name="He G."/>
            <person name="Johnson J."/>
            <person name="Barry K.W."/>
            <person name="Grigoriev I.V."/>
            <person name="Nagy L."/>
            <person name="Hibbett D."/>
            <person name="Henrissat B."/>
            <person name="Matheny P.B."/>
            <person name="Labbe J."/>
            <person name="Martin F."/>
        </authorList>
    </citation>
    <scope>NUCLEOTIDE SEQUENCE</scope>
    <source>
        <strain evidence="1">EC-137</strain>
    </source>
</reference>
<comment type="caution">
    <text evidence="1">The sequence shown here is derived from an EMBL/GenBank/DDBJ whole genome shotgun (WGS) entry which is preliminary data.</text>
</comment>
<accession>A0ACB8QIJ4</accession>
<protein>
    <submittedName>
        <fullName evidence="1">CHAT domain-containing protein</fullName>
    </submittedName>
</protein>
<reference evidence="1" key="2">
    <citation type="journal article" date="2022" name="New Phytol.">
        <title>Evolutionary transition to the ectomycorrhizal habit in the genomes of a hyperdiverse lineage of mushroom-forming fungi.</title>
        <authorList>
            <person name="Looney B."/>
            <person name="Miyauchi S."/>
            <person name="Morin E."/>
            <person name="Drula E."/>
            <person name="Courty P.E."/>
            <person name="Kohler A."/>
            <person name="Kuo A."/>
            <person name="LaButti K."/>
            <person name="Pangilinan J."/>
            <person name="Lipzen A."/>
            <person name="Riley R."/>
            <person name="Andreopoulos W."/>
            <person name="He G."/>
            <person name="Johnson J."/>
            <person name="Nolan M."/>
            <person name="Tritt A."/>
            <person name="Barry K.W."/>
            <person name="Grigoriev I.V."/>
            <person name="Nagy L.G."/>
            <person name="Hibbett D."/>
            <person name="Henrissat B."/>
            <person name="Matheny P.B."/>
            <person name="Labbe J."/>
            <person name="Martin F.M."/>
        </authorList>
    </citation>
    <scope>NUCLEOTIDE SEQUENCE</scope>
    <source>
        <strain evidence="1">EC-137</strain>
    </source>
</reference>
<sequence>MNIPIIQQAFCAYRSAATATTGRPDVRIEAAFSWANLSTLFADRRGAFEGYAVALSMITRIAWLNRSIAQRYTKLKKYPNVAREAVFTAITLGEYEAAVEWLEAGRSVVWGQMRALRASLDAVRTLDSPLADKLQSTAAALDSLSTMADSGSTLRINGGHTDMEGASRLYYRLASDWEALLGKARTLPGLENFLLPKKLQELASVCAGPVVFLHIYGFHCDALIVTRECASRGVIHVPLEGLDADKAVRLSGDRGALPQQRQTPHTFFENLLALLWTSIVKPVLDAMSFKACAENETPPRVWWCPTGPLAFLPLHAAGLYRTEEPGTKVFEYVVSSYTPSLSVLHERMHQPDPIDSPSLLAISQPNTPNQNPIPKTQDEVAQIIELLALSEDPEAAIDVQWLDDADATVSAASTAMGAHSCVHFACHGIQHPSEPIKTTFKLADGDLTLLDIISAPHARADLAVLSACQTATGDTELAEEAVHMASGMLVAGYRSVIATMWSIRDDDGPRIAQIVYGKLLKGGSGGRKLQGADAAEALHHAVAALRSEGADFLSWVPFIHVGV</sequence>
<name>A0ACB8QIJ4_9AGAM</name>
<keyword evidence="2" id="KW-1185">Reference proteome</keyword>